<evidence type="ECO:0000259" key="2">
    <source>
        <dbReference type="Pfam" id="PF04773"/>
    </source>
</evidence>
<evidence type="ECO:0000313" key="5">
    <source>
        <dbReference type="Proteomes" id="UP000249754"/>
    </source>
</evidence>
<reference evidence="4 5" key="1">
    <citation type="submission" date="2018-06" db="EMBL/GenBank/DDBJ databases">
        <title>Genomic Encyclopedia of Archaeal and Bacterial Type Strains, Phase II (KMG-II): from individual species to whole genera.</title>
        <authorList>
            <person name="Goeker M."/>
        </authorList>
    </citation>
    <scope>NUCLEOTIDE SEQUENCE [LARGE SCALE GENOMIC DNA]</scope>
    <source>
        <strain evidence="4 5">DSM 14825</strain>
    </source>
</reference>
<dbReference type="PIRSF" id="PIRSF018266">
    <property type="entry name" value="FecR"/>
    <property type="match status" value="1"/>
</dbReference>
<comment type="caution">
    <text evidence="4">The sequence shown here is derived from an EMBL/GenBank/DDBJ whole genome shotgun (WGS) entry which is preliminary data.</text>
</comment>
<keyword evidence="1" id="KW-1133">Transmembrane helix</keyword>
<dbReference type="STRING" id="188932.AY601_1927"/>
<dbReference type="PANTHER" id="PTHR30273">
    <property type="entry name" value="PERIPLASMIC SIGNAL SENSOR AND SIGMA FACTOR ACTIVATOR FECR-RELATED"/>
    <property type="match status" value="1"/>
</dbReference>
<dbReference type="PANTHER" id="PTHR30273:SF2">
    <property type="entry name" value="PROTEIN FECR"/>
    <property type="match status" value="1"/>
</dbReference>
<dbReference type="Pfam" id="PF16344">
    <property type="entry name" value="FecR_C"/>
    <property type="match status" value="1"/>
</dbReference>
<dbReference type="AlphaFoldDB" id="A0A327SV61"/>
<feature type="domain" description="Protein FecR C-terminal" evidence="3">
    <location>
        <begin position="253"/>
        <end position="319"/>
    </location>
</feature>
<keyword evidence="1" id="KW-0812">Transmembrane</keyword>
<evidence type="ECO:0000259" key="3">
    <source>
        <dbReference type="Pfam" id="PF16344"/>
    </source>
</evidence>
<name>A0A327SV61_9SPHI</name>
<organism evidence="4 5">
    <name type="scientific">Pedobacter cryoconitis</name>
    <dbReference type="NCBI Taxonomy" id="188932"/>
    <lineage>
        <taxon>Bacteria</taxon>
        <taxon>Pseudomonadati</taxon>
        <taxon>Bacteroidota</taxon>
        <taxon>Sphingobacteriia</taxon>
        <taxon>Sphingobacteriales</taxon>
        <taxon>Sphingobacteriaceae</taxon>
        <taxon>Pedobacter</taxon>
    </lineage>
</organism>
<proteinExistence type="predicted"/>
<dbReference type="Proteomes" id="UP000249754">
    <property type="component" value="Unassembled WGS sequence"/>
</dbReference>
<dbReference type="Gene3D" id="2.60.120.1440">
    <property type="match status" value="1"/>
</dbReference>
<dbReference type="Pfam" id="PF04773">
    <property type="entry name" value="FecR"/>
    <property type="match status" value="1"/>
</dbReference>
<dbReference type="EMBL" id="QLLR01000006">
    <property type="protein sequence ID" value="RAJ32225.1"/>
    <property type="molecule type" value="Genomic_DNA"/>
</dbReference>
<sequence>MQNQDINSLLAKHFNDELLPEQKIAVEEWIKSNPLEYGRLKSLIAKAEQADYNPDCNLDNAWQNIDAQIKGQQTKTVKLIKTGSQRTWWMSIAASLFLVTSFALIYYSSYYNPLITVSSGNLANKQVTLADGSLVTLNANSTLKYFKLLSGDQREVRLEGEAFFEVTKNPERPFIIAAGKGQVSVLGTSFNVNTNQAQVEVTVRTGKVKLSSTEKRGLAVILLPGNKGTLHNNQLQKDTVLSGNEYAWKTGMLVFRKERLSSLVKVLENTYHRKIILDNNAASCAVTATFKNQTLESVLEELKLILKFNYEVKKDYILIHNLACENDNRE</sequence>
<dbReference type="InterPro" id="IPR006860">
    <property type="entry name" value="FecR"/>
</dbReference>
<feature type="transmembrane region" description="Helical" evidence="1">
    <location>
        <begin position="88"/>
        <end position="107"/>
    </location>
</feature>
<evidence type="ECO:0000256" key="1">
    <source>
        <dbReference type="SAM" id="Phobius"/>
    </source>
</evidence>
<keyword evidence="1" id="KW-0472">Membrane</keyword>
<dbReference type="InterPro" id="IPR012373">
    <property type="entry name" value="Ferrdict_sens_TM"/>
</dbReference>
<dbReference type="OrthoDB" id="1452822at2"/>
<dbReference type="InterPro" id="IPR032508">
    <property type="entry name" value="FecR_C"/>
</dbReference>
<feature type="domain" description="FecR protein" evidence="2">
    <location>
        <begin position="117"/>
        <end position="209"/>
    </location>
</feature>
<dbReference type="Gene3D" id="3.55.50.30">
    <property type="match status" value="1"/>
</dbReference>
<dbReference type="RefSeq" id="WP_111633455.1">
    <property type="nucleotide sequence ID" value="NZ_QLLR01000006.1"/>
</dbReference>
<evidence type="ECO:0000313" key="4">
    <source>
        <dbReference type="EMBL" id="RAJ32225.1"/>
    </source>
</evidence>
<dbReference type="GO" id="GO:0016989">
    <property type="term" value="F:sigma factor antagonist activity"/>
    <property type="evidence" value="ECO:0007669"/>
    <property type="project" value="TreeGrafter"/>
</dbReference>
<gene>
    <name evidence="4" type="ORF">LY11_01908</name>
</gene>
<protein>
    <submittedName>
        <fullName evidence="4">FecR family protein</fullName>
    </submittedName>
</protein>
<accession>A0A327SV61</accession>